<dbReference type="AlphaFoldDB" id="A0A2R6NF58"/>
<reference evidence="1 2" key="1">
    <citation type="submission" date="2018-02" db="EMBL/GenBank/DDBJ databases">
        <title>Genome sequence of the basidiomycete white-rot fungus Phlebia centrifuga.</title>
        <authorList>
            <person name="Granchi Z."/>
            <person name="Peng M."/>
            <person name="de Vries R.P."/>
            <person name="Hilden K."/>
            <person name="Makela M.R."/>
            <person name="Grigoriev I."/>
            <person name="Riley R."/>
        </authorList>
    </citation>
    <scope>NUCLEOTIDE SEQUENCE [LARGE SCALE GENOMIC DNA]</scope>
    <source>
        <strain evidence="1 2">FBCC195</strain>
    </source>
</reference>
<protein>
    <submittedName>
        <fullName evidence="1">Uncharacterized protein</fullName>
    </submittedName>
</protein>
<comment type="caution">
    <text evidence="1">The sequence shown here is derived from an EMBL/GenBank/DDBJ whole genome shotgun (WGS) entry which is preliminary data.</text>
</comment>
<sequence length="72" mass="8179">MAEKNKSQNNSKQLSNMDSTYRILPLASNAGVIAESTPLVDSVSHRVALFVILRRLASWEIGFNRFTWWKAL</sequence>
<accession>A0A2R6NF58</accession>
<organism evidence="1 2">
    <name type="scientific">Hermanssonia centrifuga</name>
    <dbReference type="NCBI Taxonomy" id="98765"/>
    <lineage>
        <taxon>Eukaryota</taxon>
        <taxon>Fungi</taxon>
        <taxon>Dikarya</taxon>
        <taxon>Basidiomycota</taxon>
        <taxon>Agaricomycotina</taxon>
        <taxon>Agaricomycetes</taxon>
        <taxon>Polyporales</taxon>
        <taxon>Meruliaceae</taxon>
        <taxon>Hermanssonia</taxon>
    </lineage>
</organism>
<dbReference type="EMBL" id="MLYV02001297">
    <property type="protein sequence ID" value="PSR71015.1"/>
    <property type="molecule type" value="Genomic_DNA"/>
</dbReference>
<proteinExistence type="predicted"/>
<evidence type="ECO:0000313" key="1">
    <source>
        <dbReference type="EMBL" id="PSR71015.1"/>
    </source>
</evidence>
<gene>
    <name evidence="1" type="ORF">PHLCEN_2v13119</name>
</gene>
<dbReference type="Proteomes" id="UP000186601">
    <property type="component" value="Unassembled WGS sequence"/>
</dbReference>
<keyword evidence="2" id="KW-1185">Reference proteome</keyword>
<name>A0A2R6NF58_9APHY</name>
<evidence type="ECO:0000313" key="2">
    <source>
        <dbReference type="Proteomes" id="UP000186601"/>
    </source>
</evidence>